<protein>
    <recommendedName>
        <fullName evidence="5">ATP-grasp domain-containing protein</fullName>
    </recommendedName>
</protein>
<dbReference type="InterPro" id="IPR003781">
    <property type="entry name" value="CoA-bd"/>
</dbReference>
<dbReference type="InterPro" id="IPR051538">
    <property type="entry name" value="Acyl-CoA_Synth/Transferase"/>
</dbReference>
<dbReference type="InterPro" id="IPR011761">
    <property type="entry name" value="ATP-grasp"/>
</dbReference>
<dbReference type="Gene3D" id="3.30.1490.20">
    <property type="entry name" value="ATP-grasp fold, A domain"/>
    <property type="match status" value="1"/>
</dbReference>
<dbReference type="InterPro" id="IPR013815">
    <property type="entry name" value="ATP_grasp_subdomain_1"/>
</dbReference>
<dbReference type="InterPro" id="IPR016102">
    <property type="entry name" value="Succinyl-CoA_synth-like"/>
</dbReference>
<dbReference type="EMBL" id="PCVI01000017">
    <property type="protein sequence ID" value="PIQ70336.1"/>
    <property type="molecule type" value="Genomic_DNA"/>
</dbReference>
<dbReference type="PROSITE" id="PS50975">
    <property type="entry name" value="ATP_GRASP"/>
    <property type="match status" value="1"/>
</dbReference>
<dbReference type="Pfam" id="PF13549">
    <property type="entry name" value="ATP-grasp_5"/>
    <property type="match status" value="1"/>
</dbReference>
<dbReference type="Gene3D" id="3.30.470.20">
    <property type="entry name" value="ATP-grasp fold, B domain"/>
    <property type="match status" value="1"/>
</dbReference>
<dbReference type="Pfam" id="PF19045">
    <property type="entry name" value="Ligase_CoA_2"/>
    <property type="match status" value="1"/>
</dbReference>
<dbReference type="InterPro" id="IPR032875">
    <property type="entry name" value="Succ_CoA_lig_flav_dom"/>
</dbReference>
<organism evidence="6 7">
    <name type="scientific">Candidatus Shapirobacteria bacterium CG11_big_fil_rev_8_21_14_0_20_40_12</name>
    <dbReference type="NCBI Taxonomy" id="1974889"/>
    <lineage>
        <taxon>Bacteria</taxon>
        <taxon>Candidatus Shapironibacteriota</taxon>
    </lineage>
</organism>
<evidence type="ECO:0000313" key="7">
    <source>
        <dbReference type="Proteomes" id="UP000231371"/>
    </source>
</evidence>
<dbReference type="Pfam" id="PF13607">
    <property type="entry name" value="Succ_CoA_lig"/>
    <property type="match status" value="1"/>
</dbReference>
<sequence>MPQTEMHYLFEPRSVAVIGVSHDPSKVGYKIVNSILAGGYKGKVFLVNPKGGKICGLPVYKSIAEIKEKIDFALISVPAKSVLEIVTECPTGKIKFLSIVSSGFSEAGNSEEEGKIVCLARKKGMRILGPNVFGLYSAKASLNATFGGKVTKAKAGSLAIISQSGALGIALMGKTETEKVGLSSIVFEGNKADLNEKDFLPYLASDRGTKAVFIYLEGVKDGKQLAENIKKTAAEKPVVILRAGSSAKGAEAAISHTGSLAGETKIFSAVMRQSGAVLAESLQQAINWSKFLASAPAPKGENTVIITNGGGIGILAADACEKYQVNLYEDKSCLKRIFSSVVPAFGSLKNPIDITGQATAQDYQKVLEKALFSHEIHAVICLGCETAVLDSRALSVVFRDSYKKFKEARKPIVFAFIGGQGVKKHLLSLKEKNVPIFNEGAEAVSCLAGLYRHYRQQKRKTEKPRTVFFNEAVTKKVEEIIKKARIEKRHLLYSSEAGEIAEMMGINLPESQVAFSKEEAVKAAGKVGFPVVMKIIDKDIVHKTEVGGVVLDLRNEQEVAEVYGQKRWGQVEIAAMIKGGIEMIVGAKKDRDFGTIVMAGLGGIYAEVLKDFTFKAFPISQNEAEKMLAELKSFPLLSGVRGEKERDIAKVAEIILKLGAVIENFPAIAEIEINPLAVFAKEEGAKALDVRVVINKG</sequence>
<feature type="domain" description="ATP-grasp" evidence="5">
    <location>
        <begin position="498"/>
        <end position="534"/>
    </location>
</feature>
<proteinExistence type="predicted"/>
<dbReference type="SUPFAM" id="SSF52210">
    <property type="entry name" value="Succinyl-CoA synthetase domains"/>
    <property type="match status" value="2"/>
</dbReference>
<dbReference type="InterPro" id="IPR043938">
    <property type="entry name" value="Ligase_CoA_dom"/>
</dbReference>
<name>A0A2H0KGH6_9BACT</name>
<dbReference type="AlphaFoldDB" id="A0A2H0KGH6"/>
<keyword evidence="3 4" id="KW-0067">ATP-binding</keyword>
<dbReference type="PANTHER" id="PTHR43334">
    <property type="entry name" value="ACETATE--COA LIGASE [ADP-FORMING]"/>
    <property type="match status" value="1"/>
</dbReference>
<gene>
    <name evidence="6" type="ORF">COV89_01020</name>
</gene>
<keyword evidence="2 4" id="KW-0547">Nucleotide-binding</keyword>
<evidence type="ECO:0000256" key="1">
    <source>
        <dbReference type="ARBA" id="ARBA00022598"/>
    </source>
</evidence>
<dbReference type="GO" id="GO:0046872">
    <property type="term" value="F:metal ion binding"/>
    <property type="evidence" value="ECO:0007669"/>
    <property type="project" value="InterPro"/>
</dbReference>
<dbReference type="Gene3D" id="3.40.50.261">
    <property type="entry name" value="Succinyl-CoA synthetase domains"/>
    <property type="match status" value="2"/>
</dbReference>
<dbReference type="SUPFAM" id="SSF51735">
    <property type="entry name" value="NAD(P)-binding Rossmann-fold domains"/>
    <property type="match status" value="1"/>
</dbReference>
<evidence type="ECO:0000256" key="4">
    <source>
        <dbReference type="PROSITE-ProRule" id="PRU00409"/>
    </source>
</evidence>
<dbReference type="Proteomes" id="UP000231371">
    <property type="component" value="Unassembled WGS sequence"/>
</dbReference>
<comment type="caution">
    <text evidence="6">The sequence shown here is derived from an EMBL/GenBank/DDBJ whole genome shotgun (WGS) entry which is preliminary data.</text>
</comment>
<dbReference type="GO" id="GO:0043758">
    <property type="term" value="F:acetate-CoA ligase (ADP-forming) activity"/>
    <property type="evidence" value="ECO:0007669"/>
    <property type="project" value="InterPro"/>
</dbReference>
<reference evidence="6 7" key="1">
    <citation type="submission" date="2017-09" db="EMBL/GenBank/DDBJ databases">
        <title>Depth-based differentiation of microbial function through sediment-hosted aquifers and enrichment of novel symbionts in the deep terrestrial subsurface.</title>
        <authorList>
            <person name="Probst A.J."/>
            <person name="Ladd B."/>
            <person name="Jarett J.K."/>
            <person name="Geller-Mcgrath D.E."/>
            <person name="Sieber C.M."/>
            <person name="Emerson J.B."/>
            <person name="Anantharaman K."/>
            <person name="Thomas B.C."/>
            <person name="Malmstrom R."/>
            <person name="Stieglmeier M."/>
            <person name="Klingl A."/>
            <person name="Woyke T."/>
            <person name="Ryan C.M."/>
            <person name="Banfield J.F."/>
        </authorList>
    </citation>
    <scope>NUCLEOTIDE SEQUENCE [LARGE SCALE GENOMIC DNA]</scope>
    <source>
        <strain evidence="6">CG11_big_fil_rev_8_21_14_0_20_40_12</strain>
    </source>
</reference>
<dbReference type="InterPro" id="IPR036291">
    <property type="entry name" value="NAD(P)-bd_dom_sf"/>
</dbReference>
<evidence type="ECO:0000256" key="3">
    <source>
        <dbReference type="ARBA" id="ARBA00022840"/>
    </source>
</evidence>
<keyword evidence="1" id="KW-0436">Ligase</keyword>
<evidence type="ECO:0000256" key="2">
    <source>
        <dbReference type="ARBA" id="ARBA00022741"/>
    </source>
</evidence>
<dbReference type="Pfam" id="PF13380">
    <property type="entry name" value="CoA_binding_2"/>
    <property type="match status" value="1"/>
</dbReference>
<dbReference type="SMART" id="SM00881">
    <property type="entry name" value="CoA_binding"/>
    <property type="match status" value="1"/>
</dbReference>
<evidence type="ECO:0000313" key="6">
    <source>
        <dbReference type="EMBL" id="PIQ70336.1"/>
    </source>
</evidence>
<dbReference type="PANTHER" id="PTHR43334:SF1">
    <property type="entry name" value="3-HYDROXYPROPIONATE--COA LIGASE [ADP-FORMING]"/>
    <property type="match status" value="1"/>
</dbReference>
<accession>A0A2H0KGH6</accession>
<evidence type="ECO:0000259" key="5">
    <source>
        <dbReference type="PROSITE" id="PS50975"/>
    </source>
</evidence>
<dbReference type="SUPFAM" id="SSF56059">
    <property type="entry name" value="Glutathione synthetase ATP-binding domain-like"/>
    <property type="match status" value="1"/>
</dbReference>
<dbReference type="Gene3D" id="3.40.50.720">
    <property type="entry name" value="NAD(P)-binding Rossmann-like Domain"/>
    <property type="match status" value="1"/>
</dbReference>
<dbReference type="GO" id="GO:0005524">
    <property type="term" value="F:ATP binding"/>
    <property type="evidence" value="ECO:0007669"/>
    <property type="project" value="UniProtKB-UniRule"/>
</dbReference>